<dbReference type="Gene3D" id="1.10.510.10">
    <property type="entry name" value="Transferase(Phosphotransferase) domain 1"/>
    <property type="match status" value="1"/>
</dbReference>
<dbReference type="OrthoDB" id="1103805at2759"/>
<organism evidence="2 3">
    <name type="scientific">Thalictrum thalictroides</name>
    <name type="common">Rue-anemone</name>
    <name type="synonym">Anemone thalictroides</name>
    <dbReference type="NCBI Taxonomy" id="46969"/>
    <lineage>
        <taxon>Eukaryota</taxon>
        <taxon>Viridiplantae</taxon>
        <taxon>Streptophyta</taxon>
        <taxon>Embryophyta</taxon>
        <taxon>Tracheophyta</taxon>
        <taxon>Spermatophyta</taxon>
        <taxon>Magnoliopsida</taxon>
        <taxon>Ranunculales</taxon>
        <taxon>Ranunculaceae</taxon>
        <taxon>Thalictroideae</taxon>
        <taxon>Thalictrum</taxon>
    </lineage>
</organism>
<evidence type="ECO:0000313" key="3">
    <source>
        <dbReference type="Proteomes" id="UP000554482"/>
    </source>
</evidence>
<dbReference type="AlphaFoldDB" id="A0A7J6VAP9"/>
<evidence type="ECO:0000256" key="1">
    <source>
        <dbReference type="SAM" id="MobiDB-lite"/>
    </source>
</evidence>
<feature type="region of interest" description="Disordered" evidence="1">
    <location>
        <begin position="1"/>
        <end position="27"/>
    </location>
</feature>
<reference evidence="2 3" key="1">
    <citation type="submission" date="2020-06" db="EMBL/GenBank/DDBJ databases">
        <title>Transcriptomic and genomic resources for Thalictrum thalictroides and T. hernandezii: Facilitating candidate gene discovery in an emerging model plant lineage.</title>
        <authorList>
            <person name="Arias T."/>
            <person name="Riano-Pachon D.M."/>
            <person name="Di Stilio V.S."/>
        </authorList>
    </citation>
    <scope>NUCLEOTIDE SEQUENCE [LARGE SCALE GENOMIC DNA]</scope>
    <source>
        <strain evidence="3">cv. WT478/WT964</strain>
        <tissue evidence="2">Leaves</tissue>
    </source>
</reference>
<keyword evidence="3" id="KW-1185">Reference proteome</keyword>
<name>A0A7J6VAP9_THATH</name>
<evidence type="ECO:0000313" key="2">
    <source>
        <dbReference type="EMBL" id="KAF5182164.1"/>
    </source>
</evidence>
<gene>
    <name evidence="2" type="ORF">FRX31_028258</name>
</gene>
<dbReference type="EMBL" id="JABWDY010035157">
    <property type="protein sequence ID" value="KAF5182164.1"/>
    <property type="molecule type" value="Genomic_DNA"/>
</dbReference>
<proteinExistence type="predicted"/>
<accession>A0A7J6VAP9</accession>
<dbReference type="Proteomes" id="UP000554482">
    <property type="component" value="Unassembled WGS sequence"/>
</dbReference>
<sequence length="76" mass="8442">MKQRRKNPKGKPPSDEEDESSSIAIRGTIGYIPPEYGAGGGVSTQGDIYMDQMTERMDIKDVLKELHSIKAIYLQA</sequence>
<protein>
    <submittedName>
        <fullName evidence="2">Uncharacterized protein</fullName>
    </submittedName>
</protein>
<comment type="caution">
    <text evidence="2">The sequence shown here is derived from an EMBL/GenBank/DDBJ whole genome shotgun (WGS) entry which is preliminary data.</text>
</comment>